<dbReference type="Pfam" id="PF11013">
    <property type="entry name" value="DUF2851"/>
    <property type="match status" value="1"/>
</dbReference>
<dbReference type="STRING" id="1895771.BGO89_00385"/>
<dbReference type="AlphaFoldDB" id="A0A1M3L6A3"/>
<accession>A0A1M3L6A3</accession>
<evidence type="ECO:0000313" key="1">
    <source>
        <dbReference type="EMBL" id="OJX61091.1"/>
    </source>
</evidence>
<sequence>MSFTTIPERLLQRAVHVVLADPARRRICTNGDTIQVVAGGMINPHEGPDFRDMAILHEGTVHIGAGEFHRRASDWYAHGHENDRAYGSLLLHVVLIDDLPVSAGKWTVVLERDEILRGLRSFRGPGKQVAVDLPVEELQHHALLRLLRMTAEADVLVQRLGIAEACRAMTSIWFDRLSRRRHRPFPEGLLYMLRQHLPYAPLGLLAVEQTMIDPAILIPSIGHAERTSIAGEGRMLRRELFVNAILPVCCATADDIRRIVLLQWYWGADSVHSYGALRRRFPSIPQSYVWQQQGLLEFMRHHGTRTSVCSDVIRGYGLSDTLGFLRLVEG</sequence>
<dbReference type="Proteomes" id="UP000184233">
    <property type="component" value="Unassembled WGS sequence"/>
</dbReference>
<dbReference type="InterPro" id="IPR021272">
    <property type="entry name" value="DUF2851"/>
</dbReference>
<evidence type="ECO:0000313" key="2">
    <source>
        <dbReference type="Proteomes" id="UP000184233"/>
    </source>
</evidence>
<organism evidence="1 2">
    <name type="scientific">Candidatus Kapaibacterium thiocyanatum</name>
    <dbReference type="NCBI Taxonomy" id="1895771"/>
    <lineage>
        <taxon>Bacteria</taxon>
        <taxon>Pseudomonadati</taxon>
        <taxon>Candidatus Kapaibacteriota</taxon>
        <taxon>Candidatus Kapaibacteriia</taxon>
        <taxon>Candidatus Kapaibacteriales</taxon>
        <taxon>Candidatus Kapaibacteriaceae</taxon>
        <taxon>Candidatus Kapaibacterium</taxon>
    </lineage>
</organism>
<evidence type="ECO:0008006" key="3">
    <source>
        <dbReference type="Google" id="ProtNLM"/>
    </source>
</evidence>
<protein>
    <recommendedName>
        <fullName evidence="3">DUF2851 domain-containing protein</fullName>
    </recommendedName>
</protein>
<proteinExistence type="predicted"/>
<gene>
    <name evidence="1" type="ORF">BGO89_00385</name>
</gene>
<reference evidence="1 2" key="1">
    <citation type="submission" date="2016-09" db="EMBL/GenBank/DDBJ databases">
        <title>Genome-resolved meta-omics ties microbial dynamics to process performance in biotechnology for thiocyanate degradation.</title>
        <authorList>
            <person name="Kantor R.S."/>
            <person name="Huddy R.J."/>
            <person name="Iyer R."/>
            <person name="Thomas B.C."/>
            <person name="Brown C.T."/>
            <person name="Anantharaman K."/>
            <person name="Tringe S."/>
            <person name="Hettich R.L."/>
            <person name="Harrison S.T."/>
            <person name="Banfield J.F."/>
        </authorList>
    </citation>
    <scope>NUCLEOTIDE SEQUENCE [LARGE SCALE GENOMIC DNA]</scope>
    <source>
        <strain evidence="1">59-99</strain>
    </source>
</reference>
<name>A0A1M3L6A3_9BACT</name>
<dbReference type="EMBL" id="MKVH01000002">
    <property type="protein sequence ID" value="OJX61091.1"/>
    <property type="molecule type" value="Genomic_DNA"/>
</dbReference>
<comment type="caution">
    <text evidence="1">The sequence shown here is derived from an EMBL/GenBank/DDBJ whole genome shotgun (WGS) entry which is preliminary data.</text>
</comment>